<protein>
    <recommendedName>
        <fullName evidence="3">Bacteriophage abortive infection AbiH</fullName>
    </recommendedName>
</protein>
<organism evidence="1 2">
    <name type="scientific">Enterococcus faecium 10/96A</name>
    <dbReference type="NCBI Taxonomy" id="1391465"/>
    <lineage>
        <taxon>Bacteria</taxon>
        <taxon>Bacillati</taxon>
        <taxon>Bacillota</taxon>
        <taxon>Bacilli</taxon>
        <taxon>Lactobacillales</taxon>
        <taxon>Enterococcaceae</taxon>
        <taxon>Enterococcus</taxon>
    </lineage>
</organism>
<evidence type="ECO:0008006" key="3">
    <source>
        <dbReference type="Google" id="ProtNLM"/>
    </source>
</evidence>
<reference evidence="1 2" key="1">
    <citation type="submission" date="2013-09" db="EMBL/GenBank/DDBJ databases">
        <title>The Genome Sequence of Enterococcus faecium 10/96A.</title>
        <authorList>
            <consortium name="The Broad Institute Genome Sequencing Platform"/>
            <consortium name="The Broad Institute Genome Sequencing Center for Infectious Disease"/>
            <person name="Earl A.M."/>
            <person name="Gilmore M.S."/>
            <person name="Lebreton F."/>
            <person name="Courvalin P."/>
            <person name="Walker B."/>
            <person name="Young S.K."/>
            <person name="Zeng Q."/>
            <person name="Gargeya S."/>
            <person name="Fitzgerald M."/>
            <person name="Haas B."/>
            <person name="Abouelleil A."/>
            <person name="Alvarado L."/>
            <person name="Arachchi H.M."/>
            <person name="Berlin A.M."/>
            <person name="Chapman S.B."/>
            <person name="Dewar J."/>
            <person name="Goldberg J."/>
            <person name="Griggs A."/>
            <person name="Gujja S."/>
            <person name="Hansen M."/>
            <person name="Howarth C."/>
            <person name="Imamovic A."/>
            <person name="Larimer J."/>
            <person name="McCowan C."/>
            <person name="Murphy C."/>
            <person name="Neiman D."/>
            <person name="Pearson M."/>
            <person name="Priest M."/>
            <person name="Roberts A."/>
            <person name="Saif S."/>
            <person name="Shea T."/>
            <person name="Sisk P."/>
            <person name="Sykes S."/>
            <person name="Wortman J."/>
            <person name="Nusbaum C."/>
            <person name="Birren B."/>
        </authorList>
    </citation>
    <scope>NUCLEOTIDE SEQUENCE [LARGE SCALE GENOMIC DNA]</scope>
    <source>
        <strain evidence="1 2">10/96A</strain>
    </source>
</reference>
<evidence type="ECO:0000313" key="1">
    <source>
        <dbReference type="EMBL" id="ERT47344.1"/>
    </source>
</evidence>
<dbReference type="AlphaFoldDB" id="A0AAV3KYA8"/>
<dbReference type="InterPro" id="IPR025935">
    <property type="entry name" value="AbiH"/>
</dbReference>
<evidence type="ECO:0000313" key="2">
    <source>
        <dbReference type="Proteomes" id="UP000017126"/>
    </source>
</evidence>
<comment type="caution">
    <text evidence="1">The sequence shown here is derived from an EMBL/GenBank/DDBJ whole genome shotgun (WGS) entry which is preliminary data.</text>
</comment>
<dbReference type="RefSeq" id="WP_002341577.1">
    <property type="nucleotide sequence ID" value="NZ_KI518293.1"/>
</dbReference>
<sequence>MSTLYIIGNGFDLSHGLKTRYTDFSKWVEKSHSEIFDKIDTMINENNEVRSTADDKIGWFNRIRQKSPILYRWVMNAVRYEGYRW</sequence>
<name>A0AAV3KYA8_ENTFC</name>
<gene>
    <name evidence="1" type="ORF">O991_02919</name>
</gene>
<proteinExistence type="predicted"/>
<dbReference type="Pfam" id="PF14253">
    <property type="entry name" value="AbiH"/>
    <property type="match status" value="1"/>
</dbReference>
<dbReference type="EMBL" id="AXOL01000076">
    <property type="protein sequence ID" value="ERT47344.1"/>
    <property type="molecule type" value="Genomic_DNA"/>
</dbReference>
<dbReference type="Proteomes" id="UP000017126">
    <property type="component" value="Unassembled WGS sequence"/>
</dbReference>
<accession>A0AAV3KYA8</accession>